<protein>
    <submittedName>
        <fullName evidence="3">Uncharacterized protein</fullName>
    </submittedName>
</protein>
<evidence type="ECO:0000313" key="3">
    <source>
        <dbReference type="EMBL" id="OAP93324.1"/>
    </source>
</evidence>
<reference evidence="3 4" key="1">
    <citation type="submission" date="2016-04" db="EMBL/GenBank/DDBJ databases">
        <title>Acidithiobacillus ferrooxidans genome sequencing and assembly.</title>
        <authorList>
            <person name="Zhou Z."/>
        </authorList>
    </citation>
    <scope>NUCLEOTIDE SEQUENCE [LARGE SCALE GENOMIC DNA]</scope>
    <source>
        <strain evidence="3 4">BY0502</strain>
    </source>
</reference>
<dbReference type="OrthoDB" id="143284at2"/>
<dbReference type="AlphaFoldDB" id="A0A179BQK4"/>
<evidence type="ECO:0000313" key="4">
    <source>
        <dbReference type="Proteomes" id="UP000078302"/>
    </source>
</evidence>
<dbReference type="InterPro" id="IPR049067">
    <property type="entry name" value="MreB-like_C"/>
</dbReference>
<dbReference type="Pfam" id="PF21522">
    <property type="entry name" value="MreB-like_C"/>
    <property type="match status" value="1"/>
</dbReference>
<dbReference type="InterPro" id="IPR040607">
    <property type="entry name" value="ALP_N"/>
</dbReference>
<evidence type="ECO:0000259" key="2">
    <source>
        <dbReference type="Pfam" id="PF21522"/>
    </source>
</evidence>
<accession>A0A179BQK4</accession>
<dbReference type="EMBL" id="LVXZ01000012">
    <property type="protein sequence ID" value="OAP93324.1"/>
    <property type="molecule type" value="Genomic_DNA"/>
</dbReference>
<proteinExistence type="predicted"/>
<keyword evidence="4" id="KW-1185">Reference proteome</keyword>
<dbReference type="Gene3D" id="3.30.420.40">
    <property type="match status" value="2"/>
</dbReference>
<dbReference type="Proteomes" id="UP000078302">
    <property type="component" value="Unassembled WGS sequence"/>
</dbReference>
<comment type="caution">
    <text evidence="3">The sequence shown here is derived from an EMBL/GenBank/DDBJ whole genome shotgun (WGS) entry which is preliminary data.</text>
</comment>
<dbReference type="Pfam" id="PF17989">
    <property type="entry name" value="ALP_N"/>
    <property type="match status" value="1"/>
</dbReference>
<sequence>MKGGGINIGYGYLKMKTDAEYFQIASVVEKAVRGNMGTMGAVRETVAVVVDNATYEIGADAHLISTTQNTSKSVSDFWYDTIQYQALKQLVIDRLAEESEDEDEKWVVTLGIAVNQYKRPQIRKQLAEIWKRTHETSDGKQLIIDTVMVVPEPLGAYTSFITKDESQYKGLRIMVLDPGYRTTDWLEIRDGKVIDRHADAINIGMFDVYNEIARRINIDHDAGMDIVAIEQAVLLERELRVRGTNIEVKKYYDVAVKAVGAKIESRIRTEIGAANETDLVIVAGGGADSMFDSVKKSFKKHTVEKCENPQEANAVGYWLMSNRVAQRHAAE</sequence>
<evidence type="ECO:0000259" key="1">
    <source>
        <dbReference type="Pfam" id="PF17989"/>
    </source>
</evidence>
<dbReference type="SUPFAM" id="SSF53067">
    <property type="entry name" value="Actin-like ATPase domain"/>
    <property type="match status" value="2"/>
</dbReference>
<feature type="domain" description="Actin-like protein N-terminal" evidence="1">
    <location>
        <begin position="5"/>
        <end position="155"/>
    </location>
</feature>
<dbReference type="RefSeq" id="WP_064217825.1">
    <property type="nucleotide sequence ID" value="NZ_LVXZ01000012.1"/>
</dbReference>
<name>A0A179BQK4_ACIFR</name>
<feature type="domain" description="Actin homologue MreB-like C-terminal" evidence="2">
    <location>
        <begin position="175"/>
        <end position="295"/>
    </location>
</feature>
<organism evidence="3 4">
    <name type="scientific">Acidithiobacillus ferrooxidans</name>
    <name type="common">Thiobacillus ferrooxidans</name>
    <dbReference type="NCBI Taxonomy" id="920"/>
    <lineage>
        <taxon>Bacteria</taxon>
        <taxon>Pseudomonadati</taxon>
        <taxon>Pseudomonadota</taxon>
        <taxon>Acidithiobacillia</taxon>
        <taxon>Acidithiobacillales</taxon>
        <taxon>Acidithiobacillaceae</taxon>
        <taxon>Acidithiobacillus</taxon>
    </lineage>
</organism>
<gene>
    <name evidence="3" type="ORF">A4H96_00860</name>
</gene>
<dbReference type="InterPro" id="IPR043129">
    <property type="entry name" value="ATPase_NBD"/>
</dbReference>